<evidence type="ECO:0000313" key="3">
    <source>
        <dbReference type="Proteomes" id="UP000241587"/>
    </source>
</evidence>
<dbReference type="OrthoDB" id="4900404at2759"/>
<organism evidence="1 3">
    <name type="scientific">Fusarium culmorum</name>
    <dbReference type="NCBI Taxonomy" id="5516"/>
    <lineage>
        <taxon>Eukaryota</taxon>
        <taxon>Fungi</taxon>
        <taxon>Dikarya</taxon>
        <taxon>Ascomycota</taxon>
        <taxon>Pezizomycotina</taxon>
        <taxon>Sordariomycetes</taxon>
        <taxon>Hypocreomycetidae</taxon>
        <taxon>Hypocreales</taxon>
        <taxon>Nectriaceae</taxon>
        <taxon>Fusarium</taxon>
    </lineage>
</organism>
<reference evidence="2" key="2">
    <citation type="submission" date="2020-11" db="EMBL/GenBank/DDBJ databases">
        <title>The chromosome-scale genome resource for two endophytic Fusarium species: F. culmorum and F. pseudograminearum.</title>
        <authorList>
            <person name="Yuan Z."/>
        </authorList>
    </citation>
    <scope>NUCLEOTIDE SEQUENCE</scope>
    <source>
        <strain evidence="2">Class2-1B</strain>
    </source>
</reference>
<dbReference type="Proteomes" id="UP000663297">
    <property type="component" value="Chromosome 2"/>
</dbReference>
<sequence length="303" mass="33672">MNGSILKFKGCDAPERERDSLYVSTFLLRLDRPANATGGGSIPYRGYQRALELYGNEKAFDLTCAQRLKLLECTNLEMNRSIARKAGYDPDEGRSAPWEGVYFSSGYILTYPGPIKTTFEQPVQLAPFEHPVVEDDLTPIHTFEETMALARTAEHQLTMYDPNLHDLMTGSPISLHSTLLAGPPLLLSSDNMSHGALEHYENHKDNKPTTLRGMSGSRVATTDNFASTCVGGMEMAVVVTELLERVVKGDLDDEWKETIMETLEYIGGSENMYAFLDVVYKQFPKKLVTSPASTIGCRLRGSK</sequence>
<dbReference type="EMBL" id="PVEM01000012">
    <property type="protein sequence ID" value="PTD04010.1"/>
    <property type="molecule type" value="Genomic_DNA"/>
</dbReference>
<protein>
    <submittedName>
        <fullName evidence="1">Uncharacterized protein</fullName>
    </submittedName>
</protein>
<name>A0A2T4GKP3_FUSCU</name>
<accession>A0A2T4GKP3</accession>
<keyword evidence="3" id="KW-1185">Reference proteome</keyword>
<reference evidence="1 3" key="1">
    <citation type="submission" date="2018-02" db="EMBL/GenBank/DDBJ databases">
        <title>Fusarium culmorum secondary metabolites in fungal-bacterial-plant interactions.</title>
        <authorList>
            <person name="Schmidt R."/>
        </authorList>
    </citation>
    <scope>NUCLEOTIDE SEQUENCE [LARGE SCALE GENOMIC DNA]</scope>
    <source>
        <strain evidence="1 3">PV</strain>
    </source>
</reference>
<dbReference type="EMBL" id="CP064748">
    <property type="protein sequence ID" value="QPC62248.1"/>
    <property type="molecule type" value="Genomic_DNA"/>
</dbReference>
<dbReference type="Proteomes" id="UP000241587">
    <property type="component" value="Unassembled WGS sequence"/>
</dbReference>
<dbReference type="OMA" id="GGSENMY"/>
<evidence type="ECO:0000313" key="2">
    <source>
        <dbReference type="EMBL" id="QPC62248.1"/>
    </source>
</evidence>
<gene>
    <name evidence="1" type="ORF">FCULG_00001762</name>
    <name evidence="2" type="ORF">HYE67_004479</name>
</gene>
<proteinExistence type="predicted"/>
<dbReference type="AlphaFoldDB" id="A0A2T4GKP3"/>
<evidence type="ECO:0000313" key="1">
    <source>
        <dbReference type="EMBL" id="PTD04010.1"/>
    </source>
</evidence>